<name>A0A3B3SZ85_9TELE</name>
<feature type="region of interest" description="Disordered" evidence="1">
    <location>
        <begin position="1"/>
        <end position="64"/>
    </location>
</feature>
<evidence type="ECO:0000256" key="1">
    <source>
        <dbReference type="SAM" id="MobiDB-lite"/>
    </source>
</evidence>
<dbReference type="PANTHER" id="PTHR35085:SF1">
    <property type="entry name" value="KERATINOCYTE DIFFERENTIATION FACTOR 1"/>
    <property type="match status" value="1"/>
</dbReference>
<dbReference type="AlphaFoldDB" id="A0A3B3SZ85"/>
<protein>
    <submittedName>
        <fullName evidence="2">Keratinocyte differentiation factor 1a</fullName>
    </submittedName>
</protein>
<accession>A0A3B3SZ85</accession>
<dbReference type="RefSeq" id="XP_023667231.1">
    <property type="nucleotide sequence ID" value="XM_023811463.2"/>
</dbReference>
<feature type="region of interest" description="Disordered" evidence="1">
    <location>
        <begin position="123"/>
        <end position="156"/>
    </location>
</feature>
<dbReference type="KEGG" id="pki:111843668"/>
<proteinExistence type="predicted"/>
<evidence type="ECO:0000313" key="2">
    <source>
        <dbReference type="Ensembl" id="ENSPKIP00000035416.1"/>
    </source>
</evidence>
<dbReference type="RefSeq" id="XP_023667218.1">
    <property type="nucleotide sequence ID" value="XM_023811450.2"/>
</dbReference>
<dbReference type="RefSeq" id="XP_023667199.1">
    <property type="nucleotide sequence ID" value="XM_023811431.2"/>
</dbReference>
<evidence type="ECO:0000313" key="3">
    <source>
        <dbReference type="Proteomes" id="UP000261540"/>
    </source>
</evidence>
<dbReference type="InterPro" id="IPR028003">
    <property type="entry name" value="KDF1"/>
</dbReference>
<dbReference type="GeneID" id="111843668"/>
<dbReference type="RefSeq" id="XP_023667224.1">
    <property type="nucleotide sequence ID" value="XM_023811456.2"/>
</dbReference>
<dbReference type="GO" id="GO:0003334">
    <property type="term" value="P:keratinocyte development"/>
    <property type="evidence" value="ECO:0007669"/>
    <property type="project" value="InterPro"/>
</dbReference>
<feature type="region of interest" description="Disordered" evidence="1">
    <location>
        <begin position="322"/>
        <end position="416"/>
    </location>
</feature>
<dbReference type="RefSeq" id="XP_023667208.1">
    <property type="nucleotide sequence ID" value="XM_023811440.2"/>
</dbReference>
<dbReference type="Pfam" id="PF15551">
    <property type="entry name" value="DUF4656"/>
    <property type="match status" value="1"/>
</dbReference>
<dbReference type="PANTHER" id="PTHR35085">
    <property type="entry name" value="KERATINOCYTE DIFFERENTIATION FACTOR 1"/>
    <property type="match status" value="1"/>
</dbReference>
<dbReference type="Ensembl" id="ENSPKIT00000016244.1">
    <property type="protein sequence ID" value="ENSPKIP00000035315.1"/>
    <property type="gene ID" value="ENSPKIG00000014322.1"/>
</dbReference>
<feature type="region of interest" description="Disordered" evidence="1">
    <location>
        <begin position="195"/>
        <end position="239"/>
    </location>
</feature>
<dbReference type="OrthoDB" id="8640515at2759"/>
<reference evidence="2" key="1">
    <citation type="submission" date="2025-05" db="UniProtKB">
        <authorList>
            <consortium name="Ensembl"/>
        </authorList>
    </citation>
    <scope>IDENTIFICATION</scope>
</reference>
<dbReference type="Ensembl" id="ENSPKIT00000016235.1">
    <property type="protein sequence ID" value="ENSPKIP00000035306.1"/>
    <property type="gene ID" value="ENSPKIG00000014322.1"/>
</dbReference>
<dbReference type="STRING" id="1676925.ENSPKIP00000035306"/>
<dbReference type="Ensembl" id="ENSPKIT00000016346.1">
    <property type="protein sequence ID" value="ENSPKIP00000035416.1"/>
    <property type="gene ID" value="ENSPKIG00000014322.1"/>
</dbReference>
<feature type="compositionally biased region" description="Basic and acidic residues" evidence="1">
    <location>
        <begin position="338"/>
        <end position="352"/>
    </location>
</feature>
<organism evidence="2 3">
    <name type="scientific">Paramormyrops kingsleyae</name>
    <dbReference type="NCBI Taxonomy" id="1676925"/>
    <lineage>
        <taxon>Eukaryota</taxon>
        <taxon>Metazoa</taxon>
        <taxon>Chordata</taxon>
        <taxon>Craniata</taxon>
        <taxon>Vertebrata</taxon>
        <taxon>Euteleostomi</taxon>
        <taxon>Actinopterygii</taxon>
        <taxon>Neopterygii</taxon>
        <taxon>Teleostei</taxon>
        <taxon>Osteoglossocephala</taxon>
        <taxon>Osteoglossomorpha</taxon>
        <taxon>Osteoglossiformes</taxon>
        <taxon>Mormyridae</taxon>
        <taxon>Paramormyrops</taxon>
    </lineage>
</organism>
<dbReference type="GeneTree" id="ENSGT00390000016565"/>
<keyword evidence="3" id="KW-1185">Reference proteome</keyword>
<feature type="compositionally biased region" description="Basic and acidic residues" evidence="1">
    <location>
        <begin position="35"/>
        <end position="51"/>
    </location>
</feature>
<dbReference type="GO" id="GO:0030054">
    <property type="term" value="C:cell junction"/>
    <property type="evidence" value="ECO:0007669"/>
    <property type="project" value="TreeGrafter"/>
</dbReference>
<dbReference type="GO" id="GO:0010482">
    <property type="term" value="P:regulation of epidermal cell division"/>
    <property type="evidence" value="ECO:0007669"/>
    <property type="project" value="TreeGrafter"/>
</dbReference>
<dbReference type="CTD" id="797923"/>
<dbReference type="Proteomes" id="UP000261540">
    <property type="component" value="Unplaced"/>
</dbReference>
<sequence length="416" mass="45562">MPGRSTRGPPNPRPHPRYVSRPETAGYRQAPLYYKDGKVARESQREPRVELPRPSNPRYPHKARPPIVNGCGAETLGFVPGSADSAVPPPPCGPCGSLSGWSGCLAFVCCMLTCGLYGAPKPCRTTDESSTDPEPGVGTATTSSGKRDPEMYASNFTSNGLSLSNPTCGVSLEPPSKSVKLPAFDSFSYRDVRIGGQKVRYPDGPSASRRARPPGATPKGETPRPISNTSIYSREDLYLDDPSDSGTDIDTLIQRKLLELYKMHQIEQLAQCTSDSSFSRRTNEISDLINSIAQDYNLQEQEAECRLVQGVIRISTRKNKVLRDRDPAPQEAWSRVNGRRDKTISDSGHDTMTDTFNSNDTEPEVKVSEQTQSDELARKLRHSGRAASSTSPLASPHHQEMDTDSSGAPLLRFHRT</sequence>